<dbReference type="InterPro" id="IPR025283">
    <property type="entry name" value="DUF4042"/>
</dbReference>
<dbReference type="Proteomes" id="UP000215335">
    <property type="component" value="Unassembled WGS sequence"/>
</dbReference>
<feature type="domain" description="DUF4042" evidence="2">
    <location>
        <begin position="346"/>
        <end position="521"/>
    </location>
</feature>
<evidence type="ECO:0000313" key="3">
    <source>
        <dbReference type="EMBL" id="OXU25766.1"/>
    </source>
</evidence>
<evidence type="ECO:0000259" key="2">
    <source>
        <dbReference type="Pfam" id="PF13251"/>
    </source>
</evidence>
<dbReference type="AlphaFoldDB" id="A0A232F4K2"/>
<dbReference type="InterPro" id="IPR011989">
    <property type="entry name" value="ARM-like"/>
</dbReference>
<dbReference type="InterPro" id="IPR052107">
    <property type="entry name" value="HEAT6"/>
</dbReference>
<protein>
    <recommendedName>
        <fullName evidence="1">HEAT repeat-containing protein 6</fullName>
    </recommendedName>
</protein>
<dbReference type="EMBL" id="NNAY01000950">
    <property type="protein sequence ID" value="OXU25766.1"/>
    <property type="molecule type" value="Genomic_DNA"/>
</dbReference>
<dbReference type="PANTHER" id="PTHR13366:SF0">
    <property type="entry name" value="HEAT REPEAT-CONTAINING PROTEIN 6"/>
    <property type="match status" value="1"/>
</dbReference>
<dbReference type="PANTHER" id="PTHR13366">
    <property type="entry name" value="MALARIA ANTIGEN-RELATED"/>
    <property type="match status" value="1"/>
</dbReference>
<proteinExistence type="predicted"/>
<dbReference type="SUPFAM" id="SSF48371">
    <property type="entry name" value="ARM repeat"/>
    <property type="match status" value="1"/>
</dbReference>
<sequence length="1052" mass="117977">MEILQNYPESDDSLKFALLSKKLFTLTQSRIYDRKLLNEYFMSINDLDYRNIVINDKNGMMLVINQLCSIIQPSEVSLVIGFSQFLVNLVKCGIRLQGITNTACKRWVVESLKFSDSAAASDILYALESLLTNGPFDSIHQDLRKLLGGNSMILKHIYPQNVNWNKEQLLALGCLKSILLITEQNESSVAPEYASLMKKLALQILTKIPSENLDKMYFNKIASICLRILRILLSEIVNLNRTDSIGELLGIIQVYLFHGIEGYSNFTPQALRPAIMNLPDIQHPVQKKKYFRNRNYKIKNKKQSSKKASSENNNVPYEVKTAIKCSSDSDTSDFERRGKAWADSEVRIEAAFLFHSLVECTQNKELFGYWTQIVASGSRHDARVLTRSVLREPSAKARQIALSTLNDLLVGARNFLTHAEHIEQMSFVSFSGMLSFVITEIHFTLSLLLSTERNIVVLTQGLKCATALIQGTPYSKLKPGLATKIMRHARYHLLHKDPTVRVAALSVFEALSLSEPITPEIFDILARSSNTIDADIGFSSSDFNTAKDAETEEVVVDDFVDENNYYDFDDGEDVQETHESAIVRICLRNIKNKVANEPVVYQSLKLLGTLAFNASSLIFSHLDVIVRTLIDITDDQESQTALHACRVMEIIAGRLADSKSDDGSTFWNLAFNTIISLMQYPLHSLREAACDCLGNIGSEMFAQLSRDKSIIVITVLFGAVRDDESCVRAAGLRALGLLVSLATLEEDTGFLMDLTDVTCTASEDCNLGVRVKAAWALASLCDTLVKRESNKDVEPIPLEIVLPKLYKTSVKAAKDNEKVKSNAVRAIGNILFLCPDRSILNDTSSAFEALINCATMGNDMKVRWNACRAIGTILSRNPDEMLPLGWKDKVFPGLCDLVCNSPNFKVRTNAAWALSVCNSYEKYIIILWKSIILGLENSQHVPSYIEYPHRDALVQQLCITLCHLAVHTDISELESLWVEVKDHFEDLSQHLKHFQEHVLPEKAGDLIKAKAQFASFVKQAIRSTEKEVASNLLELFQREEKYDNLDASSILN</sequence>
<organism evidence="3 4">
    <name type="scientific">Trichomalopsis sarcophagae</name>
    <dbReference type="NCBI Taxonomy" id="543379"/>
    <lineage>
        <taxon>Eukaryota</taxon>
        <taxon>Metazoa</taxon>
        <taxon>Ecdysozoa</taxon>
        <taxon>Arthropoda</taxon>
        <taxon>Hexapoda</taxon>
        <taxon>Insecta</taxon>
        <taxon>Pterygota</taxon>
        <taxon>Neoptera</taxon>
        <taxon>Endopterygota</taxon>
        <taxon>Hymenoptera</taxon>
        <taxon>Apocrita</taxon>
        <taxon>Proctotrupomorpha</taxon>
        <taxon>Chalcidoidea</taxon>
        <taxon>Pteromalidae</taxon>
        <taxon>Pteromalinae</taxon>
        <taxon>Trichomalopsis</taxon>
    </lineage>
</organism>
<reference evidence="3 4" key="1">
    <citation type="journal article" date="2017" name="Curr. Biol.">
        <title>The Evolution of Venom by Co-option of Single-Copy Genes.</title>
        <authorList>
            <person name="Martinson E.O."/>
            <person name="Mrinalini"/>
            <person name="Kelkar Y.D."/>
            <person name="Chang C.H."/>
            <person name="Werren J.H."/>
        </authorList>
    </citation>
    <scope>NUCLEOTIDE SEQUENCE [LARGE SCALE GENOMIC DNA]</scope>
    <source>
        <strain evidence="3 4">Alberta</strain>
        <tissue evidence="3">Whole body</tissue>
    </source>
</reference>
<gene>
    <name evidence="3" type="ORF">TSAR_016268</name>
</gene>
<name>A0A232F4K2_9HYME</name>
<dbReference type="InterPro" id="IPR016024">
    <property type="entry name" value="ARM-type_fold"/>
</dbReference>
<comment type="caution">
    <text evidence="3">The sequence shown here is derived from an EMBL/GenBank/DDBJ whole genome shotgun (WGS) entry which is preliminary data.</text>
</comment>
<accession>A0A232F4K2</accession>
<evidence type="ECO:0000313" key="4">
    <source>
        <dbReference type="Proteomes" id="UP000215335"/>
    </source>
</evidence>
<dbReference type="OrthoDB" id="66533at2759"/>
<dbReference type="STRING" id="543379.A0A232F4K2"/>
<evidence type="ECO:0000256" key="1">
    <source>
        <dbReference type="ARBA" id="ARBA00015263"/>
    </source>
</evidence>
<dbReference type="Gene3D" id="1.25.10.10">
    <property type="entry name" value="Leucine-rich Repeat Variant"/>
    <property type="match status" value="2"/>
</dbReference>
<dbReference type="Pfam" id="PF13251">
    <property type="entry name" value="DUF4042"/>
    <property type="match status" value="1"/>
</dbReference>
<keyword evidence="4" id="KW-1185">Reference proteome</keyword>